<geneLocation type="plasmid" evidence="2">
    <name>pMaq22A_3p DNA</name>
</geneLocation>
<sequence>METFDFPYHSPNDEYPGGSTIKFGRGYRFAARPLGPDEVIVHLNFPTMFFFQRYAGEPMLADVVPQLNIRALDEFYKRHRMFEPFNYPHPILGTVIVRFNKPLIMPKKSGSSPGEVGGYRAPDGTAYRVHQVDPFDIELLIQP</sequence>
<evidence type="ECO:0000313" key="1">
    <source>
        <dbReference type="EMBL" id="BAQ50285.1"/>
    </source>
</evidence>
<dbReference type="EMBL" id="AP014707">
    <property type="protein sequence ID" value="BAQ50285.1"/>
    <property type="molecule type" value="Genomic_DNA"/>
</dbReference>
<dbReference type="RefSeq" id="WP_060851333.1">
    <property type="nucleotide sequence ID" value="NZ_AP014707.1"/>
</dbReference>
<proteinExistence type="predicted"/>
<reference evidence="1 2" key="1">
    <citation type="journal article" date="2015" name="Genome Announc.">
        <title>Complete Genome Sequence of Methylobacterium aquaticum Strain 22A, Isolated from Racomitrium japonicum Moss.</title>
        <authorList>
            <person name="Tani A."/>
            <person name="Ogura Y."/>
            <person name="Hayashi T."/>
            <person name="Kimbara K."/>
        </authorList>
    </citation>
    <scope>NUCLEOTIDE SEQUENCE [LARGE SCALE GENOMIC DNA]</scope>
    <source>
        <strain evidence="1 2">MA-22A</strain>
        <plasmid evidence="2">Plasmid pMaq22A_3p DNA</plasmid>
    </source>
</reference>
<accession>A0A0C6G2G4</accession>
<organism evidence="1 2">
    <name type="scientific">Methylobacterium aquaticum</name>
    <dbReference type="NCBI Taxonomy" id="270351"/>
    <lineage>
        <taxon>Bacteria</taxon>
        <taxon>Pseudomonadati</taxon>
        <taxon>Pseudomonadota</taxon>
        <taxon>Alphaproteobacteria</taxon>
        <taxon>Hyphomicrobiales</taxon>
        <taxon>Methylobacteriaceae</taxon>
        <taxon>Methylobacterium</taxon>
    </lineage>
</organism>
<evidence type="ECO:0000313" key="2">
    <source>
        <dbReference type="Proteomes" id="UP000061432"/>
    </source>
</evidence>
<reference evidence="2" key="2">
    <citation type="submission" date="2015-01" db="EMBL/GenBank/DDBJ databases">
        <title>Complete genome sequence of Methylobacterium aquaticum strain 22A.</title>
        <authorList>
            <person name="Tani A."/>
            <person name="Ogura Y."/>
            <person name="Hayashi T."/>
        </authorList>
    </citation>
    <scope>NUCLEOTIDE SEQUENCE [LARGE SCALE GENOMIC DNA]</scope>
    <source>
        <strain evidence="2">MA-22A</strain>
        <plasmid evidence="2">Plasmid pMaq22A_3p DNA</plasmid>
    </source>
</reference>
<dbReference type="KEGG" id="maqu:Maq22A_3p50170"/>
<dbReference type="Proteomes" id="UP000061432">
    <property type="component" value="Plasmid pMaq22A_3p"/>
</dbReference>
<dbReference type="PATRIC" id="fig|270351.10.peg.7472"/>
<name>A0A0C6G2G4_9HYPH</name>
<dbReference type="OrthoDB" id="8451427at2"/>
<dbReference type="AlphaFoldDB" id="A0A0C6G2G4"/>
<protein>
    <submittedName>
        <fullName evidence="1">Uncharacterized protein</fullName>
    </submittedName>
</protein>
<keyword evidence="1" id="KW-0614">Plasmid</keyword>
<gene>
    <name evidence="1" type="ORF">Maq22A_3p50170</name>
</gene>